<evidence type="ECO:0000313" key="3">
    <source>
        <dbReference type="EMBL" id="MDD7913796.1"/>
    </source>
</evidence>
<protein>
    <submittedName>
        <fullName evidence="3">CPBP family intramembrane metalloprotease</fullName>
    </submittedName>
</protein>
<feature type="domain" description="CAAX prenyl protease 2/Lysostaphin resistance protein A-like" evidence="2">
    <location>
        <begin position="5"/>
        <end position="107"/>
    </location>
</feature>
<dbReference type="Pfam" id="PF02517">
    <property type="entry name" value="Rce1-like"/>
    <property type="match status" value="1"/>
</dbReference>
<dbReference type="GO" id="GO:0008237">
    <property type="term" value="F:metallopeptidase activity"/>
    <property type="evidence" value="ECO:0007669"/>
    <property type="project" value="UniProtKB-KW"/>
</dbReference>
<keyword evidence="3" id="KW-0482">Metalloprotease</keyword>
<feature type="transmembrane region" description="Helical" evidence="1">
    <location>
        <begin position="6"/>
        <end position="24"/>
    </location>
</feature>
<reference evidence="3" key="1">
    <citation type="submission" date="2023-02" db="EMBL/GenBank/DDBJ databases">
        <title>Polaribacter ponticola sp. nov., isolated from seawater.</title>
        <authorList>
            <person name="Baek J.H."/>
            <person name="Kim J.M."/>
            <person name="Choi D.G."/>
            <person name="Jeon C.O."/>
        </authorList>
    </citation>
    <scope>NUCLEOTIDE SEQUENCE</scope>
    <source>
        <strain evidence="3">MSW5</strain>
    </source>
</reference>
<keyword evidence="1" id="KW-0472">Membrane</keyword>
<keyword evidence="3" id="KW-0378">Hydrolase</keyword>
<keyword evidence="1" id="KW-0812">Transmembrane</keyword>
<comment type="caution">
    <text evidence="3">The sequence shown here is derived from an EMBL/GenBank/DDBJ whole genome shotgun (WGS) entry which is preliminary data.</text>
</comment>
<feature type="transmembrane region" description="Helical" evidence="1">
    <location>
        <begin position="45"/>
        <end position="62"/>
    </location>
</feature>
<dbReference type="RefSeq" id="WP_265724480.1">
    <property type="nucleotide sequence ID" value="NZ_JAOSLC020000003.1"/>
</dbReference>
<feature type="transmembrane region" description="Helical" evidence="1">
    <location>
        <begin position="68"/>
        <end position="87"/>
    </location>
</feature>
<dbReference type="Proteomes" id="UP001151478">
    <property type="component" value="Unassembled WGS sequence"/>
</dbReference>
<organism evidence="3 4">
    <name type="scientific">Polaribacter ponticola</name>
    <dbReference type="NCBI Taxonomy" id="2978475"/>
    <lineage>
        <taxon>Bacteria</taxon>
        <taxon>Pseudomonadati</taxon>
        <taxon>Bacteroidota</taxon>
        <taxon>Flavobacteriia</taxon>
        <taxon>Flavobacteriales</taxon>
        <taxon>Flavobacteriaceae</taxon>
    </lineage>
</organism>
<gene>
    <name evidence="3" type="ORF">N5A56_004910</name>
</gene>
<dbReference type="EMBL" id="JAOSLC020000003">
    <property type="protein sequence ID" value="MDD7913796.1"/>
    <property type="molecule type" value="Genomic_DNA"/>
</dbReference>
<keyword evidence="1" id="KW-1133">Transmembrane helix</keyword>
<name>A0ABT5S6S3_9FLAO</name>
<evidence type="ECO:0000313" key="4">
    <source>
        <dbReference type="Proteomes" id="UP001151478"/>
    </source>
</evidence>
<keyword evidence="4" id="KW-1185">Reference proteome</keyword>
<feature type="transmembrane region" description="Helical" evidence="1">
    <location>
        <begin position="94"/>
        <end position="113"/>
    </location>
</feature>
<accession>A0ABT5S6S3</accession>
<keyword evidence="3" id="KW-0645">Protease</keyword>
<proteinExistence type="predicted"/>
<evidence type="ECO:0000259" key="2">
    <source>
        <dbReference type="Pfam" id="PF02517"/>
    </source>
</evidence>
<dbReference type="InterPro" id="IPR003675">
    <property type="entry name" value="Rce1/LyrA-like_dom"/>
</dbReference>
<evidence type="ECO:0000256" key="1">
    <source>
        <dbReference type="SAM" id="Phobius"/>
    </source>
</evidence>
<sequence>MKTKVIGIVILNYILNSFFEEFAYRGFIQSYVNQNSEKIRKPISQGNLFASILMIFPHLGFLTIMDTVFAITSLILVIIFSLILGYLKDNGMSIWKLIIIHTLINFIHLIINIKHYI</sequence>